<feature type="region of interest" description="Disordered" evidence="5">
    <location>
        <begin position="575"/>
        <end position="595"/>
    </location>
</feature>
<evidence type="ECO:0000313" key="9">
    <source>
        <dbReference type="Proteomes" id="UP000594263"/>
    </source>
</evidence>
<feature type="compositionally biased region" description="Pro residues" evidence="5">
    <location>
        <begin position="910"/>
        <end position="919"/>
    </location>
</feature>
<feature type="region of interest" description="Disordered" evidence="5">
    <location>
        <begin position="675"/>
        <end position="711"/>
    </location>
</feature>
<organism evidence="8 9">
    <name type="scientific">Kalanchoe fedtschenkoi</name>
    <name type="common">Lavender scallops</name>
    <name type="synonym">South American air plant</name>
    <dbReference type="NCBI Taxonomy" id="63787"/>
    <lineage>
        <taxon>Eukaryota</taxon>
        <taxon>Viridiplantae</taxon>
        <taxon>Streptophyta</taxon>
        <taxon>Embryophyta</taxon>
        <taxon>Tracheophyta</taxon>
        <taxon>Spermatophyta</taxon>
        <taxon>Magnoliopsida</taxon>
        <taxon>eudicotyledons</taxon>
        <taxon>Gunneridae</taxon>
        <taxon>Pentapetalae</taxon>
        <taxon>Saxifragales</taxon>
        <taxon>Crassulaceae</taxon>
        <taxon>Kalanchoe</taxon>
    </lineage>
</organism>
<feature type="compositionally biased region" description="Low complexity" evidence="5">
    <location>
        <begin position="920"/>
        <end position="935"/>
    </location>
</feature>
<dbReference type="SUPFAM" id="SSF52799">
    <property type="entry name" value="(Phosphotyrosine protein) phosphatases II"/>
    <property type="match status" value="1"/>
</dbReference>
<dbReference type="Gene3D" id="3.90.190.10">
    <property type="entry name" value="Protein tyrosine phosphatase superfamily"/>
    <property type="match status" value="1"/>
</dbReference>
<dbReference type="Pfam" id="PF10409">
    <property type="entry name" value="PTEN_C2"/>
    <property type="match status" value="1"/>
</dbReference>
<dbReference type="SUPFAM" id="SSF101447">
    <property type="entry name" value="Formin homology 2 domain (FH2 domain)"/>
    <property type="match status" value="1"/>
</dbReference>
<dbReference type="EnsemblPlants" id="Kaladp0082s0134.4.v1.1">
    <property type="protein sequence ID" value="Kaladp0082s0134.4.v1.1"/>
    <property type="gene ID" value="Kaladp0082s0134.v1.1"/>
</dbReference>
<feature type="region of interest" description="Disordered" evidence="5">
    <location>
        <begin position="773"/>
        <end position="1240"/>
    </location>
</feature>
<dbReference type="SMART" id="SM00498">
    <property type="entry name" value="FH2"/>
    <property type="match status" value="1"/>
</dbReference>
<evidence type="ECO:0000256" key="3">
    <source>
        <dbReference type="RuleBase" id="RU361260"/>
    </source>
</evidence>
<sequence>MALFRRFFYRKPPDRLLEIAERVYVFDCCFSTDVLEEDEYKAYMTGIVAQLQDHFPDASFMVFNFREGDKRSQISDLLNQYDMTVMDYPRQYEGCPMLPLEMIHHFLRSSESWLSLEGQQNVLLMHCERGGWPVLAFMLAGLLLYRKQYSGEQKTLEMVYKQAPKELLQLLSPLNPQPSQLRYLQYISRRNLGVDWPPVDTPLVLDCIMLRVLPLFDGGKGCRPVVHVYGQDPSTPADRSSKLLFSSLRVKKRARYYKQAECMLVKIDIHCRIQGDVVLECVHLDDDLVREHVIFKAMFNTGFVRSNYLTLSRDEVDVLWDSREQFPKDFKAEILFLDTHAFVASRVSSGSASEDGNETESASPDEFFEVDEIFSNVVDAHDVKQHDFVVVTDNNLKGASEVWKEDMDPHAFEDCTSDNEYLRLDGKVDLSHHEVKDIGVDVMHGKKDEKNDLDFHEVKDIVVDGWDQKIQSVFGLTGMLGDPNAQIVYPNVVGNPKYGVDENLDRNPSEEFLNSDSGQQSPQKSILPTSVNTPACCTQPAFDILLAKQTLDQLGTLGGSEKTMNPKALISRWLPPRKDSLRNSTAHPPSRYNSAPSALAFSQLNEAKSLPTASSDTAITRSMHRTDNADELVHFGDQIKYFDFAEESVTLGSVVDESANANAGAQLSIPSRDIAQTTGSLPSPLSQSKLVFHTPQPPEPPPHPYFSSTDSVLAPPPPPYISSSKNYPHGTTLRSLGCQSGLTAIPSLVKRDDPTHSTTPEAQLPLSVPTAAFSASQNHGVPPPQQMQIPILPNISPPPPPPPPCYHVSQCTKAASVSQAHATLQPPLPPSEPPSPSNVKYEPPSPPPTLSFYRPPPPPPPPPPSLLSASRSQPFFVTHATTPPSPPSNPPAKICLTPPSPLLPLTIEVRPPPQPPPPQSHEVPSSPQPSLSGGVPLPPPSSLPLGGPPPPPPPPPPPLLRGGPPRPLLTPPPTSLSRGIPPPPLMSVKAPLSSSPSVSGSPPTPSLLQGLPTPLPTLRDCGPMSSPSPVSRGPPPPPPPPPPSISSVPLRPPPPPRVGGPPPPPPPPRVGGPPPPPPPPRVGGPPPPPPPPGGGVPPAPPPPPPPGGRAPPPPPLPGGRAPPPPPPPGGRAPPPPPPPGGRAPPPPPPPGGRAPPPPPPPGGRGPPPPPPLGNKSPPPPPPPGGKGPPGPPAPPQAQGGSTPPPPPFVTKGSTTGTTNLGRGLSRNLGPTSAPRRSSLKPLHWSKVTRVLQGSLWEELQRYGEPQSAPEFDVSELEKLFSATVPTSDKSGGKGARRKSTGAKADKVTLIDLRRAYNTEIMLTKVKMPFPEMMAAVLKMDESVLDIDQVENLIKFCPTKEEMELLKNYTGDKDNLGKCEQFFLELMKVPRVESKLRVFAFKIQFRSQTTEFRNSLNTVNSACQEVRMSLKLKEIMKKILYLGNTLNQGTARGAAVGFKLDSLLKLTDTRASTGKMTLMHYLCKVLASKSPSLLDFDKDLVSLEAATKIQLKSLAEEMQAIIKGLEKVKQELVASENDGAISTDFRERLKDFVGESEAEVAALTTLYSVVGRNADALAQYFGEDPARYPFEQVTATLINFVRLFKKAHEENIKQAELEKKKAEKEAEMEKAKGINLVAKSTK</sequence>
<feature type="domain" description="FH2" evidence="7">
    <location>
        <begin position="1229"/>
        <end position="1629"/>
    </location>
</feature>
<proteinExistence type="inferred from homology"/>
<evidence type="ECO:0000259" key="6">
    <source>
        <dbReference type="PROSITE" id="PS51182"/>
    </source>
</evidence>
<dbReference type="Gramene" id="Kaladp0082s0134.5.v1.1">
    <property type="protein sequence ID" value="Kaladp0082s0134.5.v1.1"/>
    <property type="gene ID" value="Kaladp0082s0134.v1.1"/>
</dbReference>
<feature type="region of interest" description="Disordered" evidence="5">
    <location>
        <begin position="499"/>
        <end position="528"/>
    </location>
</feature>
<dbReference type="PANTHER" id="PTHR45733:SF10">
    <property type="entry name" value="FORMIN-LIKE PROTEIN 15A-RELATED"/>
    <property type="match status" value="1"/>
</dbReference>
<feature type="compositionally biased region" description="Polar residues" evidence="5">
    <location>
        <begin position="512"/>
        <end position="528"/>
    </location>
</feature>
<keyword evidence="2" id="KW-0378">Hydrolase</keyword>
<dbReference type="PROSITE" id="PS51444">
    <property type="entry name" value="FH2"/>
    <property type="match status" value="1"/>
</dbReference>
<evidence type="ECO:0000256" key="4">
    <source>
        <dbReference type="SAM" id="Coils"/>
    </source>
</evidence>
<feature type="compositionally biased region" description="Polar residues" evidence="5">
    <location>
        <begin position="675"/>
        <end position="689"/>
    </location>
</feature>
<feature type="domain" description="C2 tensin-type" evidence="6">
    <location>
        <begin position="200"/>
        <end position="339"/>
    </location>
</feature>
<dbReference type="InterPro" id="IPR014020">
    <property type="entry name" value="Tensin_C2-dom"/>
</dbReference>
<protein>
    <recommendedName>
        <fullName evidence="3">Formin-like protein</fullName>
    </recommendedName>
</protein>
<evidence type="ECO:0000256" key="5">
    <source>
        <dbReference type="SAM" id="MobiDB-lite"/>
    </source>
</evidence>
<feature type="compositionally biased region" description="Low complexity" evidence="5">
    <location>
        <begin position="991"/>
        <end position="1031"/>
    </location>
</feature>
<feature type="compositionally biased region" description="Polar residues" evidence="5">
    <location>
        <begin position="1211"/>
        <end position="1220"/>
    </location>
</feature>
<dbReference type="PROSITE" id="PS51182">
    <property type="entry name" value="C2_TENSIN"/>
    <property type="match status" value="1"/>
</dbReference>
<dbReference type="PANTHER" id="PTHR45733">
    <property type="entry name" value="FORMIN-J"/>
    <property type="match status" value="1"/>
</dbReference>
<keyword evidence="4" id="KW-0175">Coiled coil</keyword>
<feature type="compositionally biased region" description="Pro residues" evidence="5">
    <location>
        <begin position="936"/>
        <end position="985"/>
    </location>
</feature>
<dbReference type="SUPFAM" id="SSF49562">
    <property type="entry name" value="C2 domain (Calcium/lipid-binding domain, CaLB)"/>
    <property type="match status" value="1"/>
</dbReference>
<comment type="similarity">
    <text evidence="1">Belongs to the formin-like family. Class-II subfamily.</text>
</comment>
<dbReference type="InterPro" id="IPR029021">
    <property type="entry name" value="Prot-tyrosine_phosphatase-like"/>
</dbReference>
<dbReference type="Proteomes" id="UP000594263">
    <property type="component" value="Unplaced"/>
</dbReference>
<dbReference type="InterPro" id="IPR051144">
    <property type="entry name" value="Formin_homology_domain"/>
</dbReference>
<evidence type="ECO:0000259" key="7">
    <source>
        <dbReference type="PROSITE" id="PS51444"/>
    </source>
</evidence>
<accession>A0A7N1A2Q5</accession>
<evidence type="ECO:0000313" key="8">
    <source>
        <dbReference type="EnsemblPlants" id="Kaladp0082s0134.4.v1.1"/>
    </source>
</evidence>
<feature type="coiled-coil region" evidence="4">
    <location>
        <begin position="1604"/>
        <end position="1633"/>
    </location>
</feature>
<dbReference type="EnsemblPlants" id="Kaladp0082s0134.5.v1.1">
    <property type="protein sequence ID" value="Kaladp0082s0134.5.v1.1"/>
    <property type="gene ID" value="Kaladp0082s0134.v1.1"/>
</dbReference>
<evidence type="ECO:0000256" key="2">
    <source>
        <dbReference type="ARBA" id="ARBA00022912"/>
    </source>
</evidence>
<dbReference type="InterPro" id="IPR035892">
    <property type="entry name" value="C2_domain_sf"/>
</dbReference>
<feature type="compositionally biased region" description="Pro residues" evidence="5">
    <location>
        <begin position="795"/>
        <end position="805"/>
    </location>
</feature>
<dbReference type="Gene3D" id="1.20.58.2220">
    <property type="entry name" value="Formin, FH2 domain"/>
    <property type="match status" value="1"/>
</dbReference>
<keyword evidence="9" id="KW-1185">Reference proteome</keyword>
<feature type="compositionally biased region" description="Pro residues" evidence="5">
    <location>
        <begin position="843"/>
        <end position="865"/>
    </location>
</feature>
<feature type="compositionally biased region" description="Pro residues" evidence="5">
    <location>
        <begin position="1032"/>
        <end position="1195"/>
    </location>
</feature>
<dbReference type="Pfam" id="PF02181">
    <property type="entry name" value="FH2"/>
    <property type="match status" value="1"/>
</dbReference>
<reference evidence="8" key="1">
    <citation type="submission" date="2021-01" db="UniProtKB">
        <authorList>
            <consortium name="EnsemblPlants"/>
        </authorList>
    </citation>
    <scope>IDENTIFICATION</scope>
</reference>
<feature type="compositionally biased region" description="Polar residues" evidence="5">
    <location>
        <begin position="809"/>
        <end position="822"/>
    </location>
</feature>
<feature type="compositionally biased region" description="Pro residues" evidence="5">
    <location>
        <begin position="695"/>
        <end position="704"/>
    </location>
</feature>
<feature type="compositionally biased region" description="Pro residues" evidence="5">
    <location>
        <begin position="826"/>
        <end position="836"/>
    </location>
</feature>
<dbReference type="Gene3D" id="2.60.40.1110">
    <property type="match status" value="1"/>
</dbReference>
<dbReference type="InterPro" id="IPR042201">
    <property type="entry name" value="FH2_Formin_sf"/>
</dbReference>
<feature type="compositionally biased region" description="Basic and acidic residues" evidence="5">
    <location>
        <begin position="499"/>
        <end position="509"/>
    </location>
</feature>
<dbReference type="EnsemblPlants" id="Kaladp0082s0134.1.v1.1">
    <property type="protein sequence ID" value="Kaladp0082s0134.1.v1.1"/>
    <property type="gene ID" value="Kaladp0082s0134.v1.1"/>
</dbReference>
<dbReference type="InterPro" id="IPR015425">
    <property type="entry name" value="FH2_Formin"/>
</dbReference>
<keyword evidence="2" id="KW-0904">Protein phosphatase</keyword>
<dbReference type="SMART" id="SM01326">
    <property type="entry name" value="PTEN_C2"/>
    <property type="match status" value="1"/>
</dbReference>
<name>A0A7N1A2Q5_KALFE</name>
<evidence type="ECO:0000256" key="1">
    <source>
        <dbReference type="ARBA" id="ARBA00006468"/>
    </source>
</evidence>
<feature type="compositionally biased region" description="Polar residues" evidence="5">
    <location>
        <begin position="582"/>
        <end position="595"/>
    </location>
</feature>
<dbReference type="Gramene" id="Kaladp0082s0134.1.v1.1">
    <property type="protein sequence ID" value="Kaladp0082s0134.1.v1.1"/>
    <property type="gene ID" value="Kaladp0082s0134.v1.1"/>
</dbReference>
<dbReference type="Gramene" id="Kaladp0082s0134.4.v1.1">
    <property type="protein sequence ID" value="Kaladp0082s0134.4.v1.1"/>
    <property type="gene ID" value="Kaladp0082s0134.v1.1"/>
</dbReference>
<dbReference type="GO" id="GO:0004721">
    <property type="term" value="F:phosphoprotein phosphatase activity"/>
    <property type="evidence" value="ECO:0007669"/>
    <property type="project" value="UniProtKB-KW"/>
</dbReference>